<sequence>MPWFNYRVKLPIKPLPSIAERPHIKTDRLIVRPIMPEDLETFHALRSEQETQYYSPTRGRADRDIEETRKFIENLQAPHDIRHWYFGGFLSSTGEMIGEAGFLDCVDLPRCGWPEGEICVKKKYWRQGYGTELMDAVLNSWWDLPRAERRHQLIPVIFGDNVEPGAKVVENVAFTWEASNEAATKFIAKIFDQTPVAVDGFYELICMSQDWERRDGREGGLVRWAATLVVNPRQI</sequence>
<dbReference type="AlphaFoldDB" id="A0A9P4Y9X6"/>
<dbReference type="CDD" id="cd04301">
    <property type="entry name" value="NAT_SF"/>
    <property type="match status" value="1"/>
</dbReference>
<dbReference type="PANTHER" id="PTHR43792">
    <property type="entry name" value="GNAT FAMILY, PUTATIVE (AFU_ORTHOLOGUE AFUA_3G00765)-RELATED-RELATED"/>
    <property type="match status" value="1"/>
</dbReference>
<keyword evidence="3" id="KW-1185">Reference proteome</keyword>
<name>A0A9P4Y9X6_CRYP1</name>
<comment type="caution">
    <text evidence="2">The sequence shown here is derived from an EMBL/GenBank/DDBJ whole genome shotgun (WGS) entry which is preliminary data.</text>
</comment>
<dbReference type="PROSITE" id="PS51186">
    <property type="entry name" value="GNAT"/>
    <property type="match status" value="1"/>
</dbReference>
<dbReference type="EMBL" id="MU032345">
    <property type="protein sequence ID" value="KAF3769150.1"/>
    <property type="molecule type" value="Genomic_DNA"/>
</dbReference>
<gene>
    <name evidence="2" type="ORF">M406DRAFT_63095</name>
</gene>
<dbReference type="SUPFAM" id="SSF55729">
    <property type="entry name" value="Acyl-CoA N-acyltransferases (Nat)"/>
    <property type="match status" value="1"/>
</dbReference>
<dbReference type="GeneID" id="63841947"/>
<dbReference type="PANTHER" id="PTHR43792:SF1">
    <property type="entry name" value="N-ACETYLTRANSFERASE DOMAIN-CONTAINING PROTEIN"/>
    <property type="match status" value="1"/>
</dbReference>
<protein>
    <recommendedName>
        <fullName evidence="1">N-acetyltransferase domain-containing protein</fullName>
    </recommendedName>
</protein>
<evidence type="ECO:0000259" key="1">
    <source>
        <dbReference type="PROSITE" id="PS51186"/>
    </source>
</evidence>
<dbReference type="Pfam" id="PF13302">
    <property type="entry name" value="Acetyltransf_3"/>
    <property type="match status" value="1"/>
</dbReference>
<dbReference type="OrthoDB" id="4072826at2759"/>
<dbReference type="InterPro" id="IPR051531">
    <property type="entry name" value="N-acetyltransferase"/>
</dbReference>
<dbReference type="RefSeq" id="XP_040780111.1">
    <property type="nucleotide sequence ID" value="XM_040924818.1"/>
</dbReference>
<feature type="domain" description="N-acetyltransferase" evidence="1">
    <location>
        <begin position="29"/>
        <end position="229"/>
    </location>
</feature>
<dbReference type="GO" id="GO:0016747">
    <property type="term" value="F:acyltransferase activity, transferring groups other than amino-acyl groups"/>
    <property type="evidence" value="ECO:0007669"/>
    <property type="project" value="InterPro"/>
</dbReference>
<dbReference type="InterPro" id="IPR000182">
    <property type="entry name" value="GNAT_dom"/>
</dbReference>
<accession>A0A9P4Y9X6</accession>
<dbReference type="Gene3D" id="3.40.630.30">
    <property type="match status" value="1"/>
</dbReference>
<proteinExistence type="predicted"/>
<dbReference type="Proteomes" id="UP000803844">
    <property type="component" value="Unassembled WGS sequence"/>
</dbReference>
<dbReference type="InterPro" id="IPR016181">
    <property type="entry name" value="Acyl_CoA_acyltransferase"/>
</dbReference>
<evidence type="ECO:0000313" key="3">
    <source>
        <dbReference type="Proteomes" id="UP000803844"/>
    </source>
</evidence>
<organism evidence="2 3">
    <name type="scientific">Cryphonectria parasitica (strain ATCC 38755 / EP155)</name>
    <dbReference type="NCBI Taxonomy" id="660469"/>
    <lineage>
        <taxon>Eukaryota</taxon>
        <taxon>Fungi</taxon>
        <taxon>Dikarya</taxon>
        <taxon>Ascomycota</taxon>
        <taxon>Pezizomycotina</taxon>
        <taxon>Sordariomycetes</taxon>
        <taxon>Sordariomycetidae</taxon>
        <taxon>Diaporthales</taxon>
        <taxon>Cryphonectriaceae</taxon>
        <taxon>Cryphonectria-Endothia species complex</taxon>
        <taxon>Cryphonectria</taxon>
    </lineage>
</organism>
<reference evidence="2" key="1">
    <citation type="journal article" date="2020" name="Phytopathology">
        <title>Genome sequence of the chestnut blight fungus Cryphonectria parasitica EP155: A fundamental resource for an archetypical invasive plant pathogen.</title>
        <authorList>
            <person name="Crouch J.A."/>
            <person name="Dawe A."/>
            <person name="Aerts A."/>
            <person name="Barry K."/>
            <person name="Churchill A.C.L."/>
            <person name="Grimwood J."/>
            <person name="Hillman B."/>
            <person name="Milgroom M.G."/>
            <person name="Pangilinan J."/>
            <person name="Smith M."/>
            <person name="Salamov A."/>
            <person name="Schmutz J."/>
            <person name="Yadav J."/>
            <person name="Grigoriev I.V."/>
            <person name="Nuss D."/>
        </authorList>
    </citation>
    <scope>NUCLEOTIDE SEQUENCE</scope>
    <source>
        <strain evidence="2">EP155</strain>
    </source>
</reference>
<evidence type="ECO:0000313" key="2">
    <source>
        <dbReference type="EMBL" id="KAF3769150.1"/>
    </source>
</evidence>